<protein>
    <recommendedName>
        <fullName evidence="16">Tyrosine-protein kinase</fullName>
        <ecNumber evidence="16">2.7.10.2</ecNumber>
    </recommendedName>
</protein>
<proteinExistence type="inferred from homology"/>
<evidence type="ECO:0000259" key="18">
    <source>
        <dbReference type="PROSITE" id="PS50001"/>
    </source>
</evidence>
<dbReference type="OrthoDB" id="346907at2759"/>
<dbReference type="Gene3D" id="1.10.510.10">
    <property type="entry name" value="Transferase(Phosphotransferase) domain 1"/>
    <property type="match status" value="1"/>
</dbReference>
<evidence type="ECO:0000256" key="16">
    <source>
        <dbReference type="RuleBase" id="RU362096"/>
    </source>
</evidence>
<dbReference type="PROSITE" id="PS00109">
    <property type="entry name" value="PROTEIN_KINASE_TYR"/>
    <property type="match status" value="1"/>
</dbReference>
<keyword evidence="3" id="KW-1003">Cell membrane</keyword>
<dbReference type="HOGENOM" id="CLU_000288_7_2_1"/>
<keyword evidence="9 14" id="KW-0727">SH2 domain</keyword>
<dbReference type="PROSITE" id="PS50011">
    <property type="entry name" value="PROTEIN_KINASE_DOM"/>
    <property type="match status" value="1"/>
</dbReference>
<dbReference type="InterPro" id="IPR017441">
    <property type="entry name" value="Protein_kinase_ATP_BS"/>
</dbReference>
<evidence type="ECO:0000256" key="3">
    <source>
        <dbReference type="ARBA" id="ARBA00022475"/>
    </source>
</evidence>
<evidence type="ECO:0000256" key="17">
    <source>
        <dbReference type="SAM" id="MobiDB-lite"/>
    </source>
</evidence>
<dbReference type="PROSITE" id="PS50001">
    <property type="entry name" value="SH2"/>
    <property type="match status" value="1"/>
</dbReference>
<evidence type="ECO:0000256" key="12">
    <source>
        <dbReference type="ARBA" id="ARBA00051245"/>
    </source>
</evidence>
<dbReference type="FunFam" id="3.30.200.20:FF:000194">
    <property type="entry name" value="protein-tyrosine kinase 2-beta isoform X1"/>
    <property type="match status" value="1"/>
</dbReference>
<dbReference type="GO" id="GO:0005737">
    <property type="term" value="C:cytoplasm"/>
    <property type="evidence" value="ECO:0007669"/>
    <property type="project" value="UniProtKB-SubCell"/>
</dbReference>
<sequence>MLTSSDGGSTSLTKSVEDTGTKEKSSQSSVTHRILKMKLKKITNWSGCSGAHLDDEPFYHGYMSREESEKLVRNQGEFLLRKTELTKRGEVVVLSVFWDEAAHHLVVEKANNGLFYLKEFCFENISDLVRYHHQTRVSVYKSGIKLFSWVVREEWQLYHEQINLGKKLGNGEFGEVFQGMFSVGIFTNDVEVAVKTMKGSKVTADERITFLREANLMLKLNHKYVVRLYGVATQQEPIMIVMELCSGGSLKGRIEKKEEEMSGVLKRKYCKQIAKGMRYLEKKQVIHRDLAARNVLLDKSDNCKISDFGLSLFGKLHKEQKLMKVPIRWLAPETLLKGIYSSKSDVWSYGVVMFEVFSRELPYSEVKVEWNILKELRRKVAMENLRLKPPNEMPDEDRKVMEMCFEPVENRASFVEICKKYKDLTSPLPSWNGLANRLVGIGSAV</sequence>
<keyword evidence="4" id="KW-0963">Cytoplasm</keyword>
<organism evidence="21">
    <name type="scientific">Caenorhabditis remanei</name>
    <name type="common">Caenorhabditis vulgaris</name>
    <dbReference type="NCBI Taxonomy" id="31234"/>
    <lineage>
        <taxon>Eukaryota</taxon>
        <taxon>Metazoa</taxon>
        <taxon>Ecdysozoa</taxon>
        <taxon>Nematoda</taxon>
        <taxon>Chromadorea</taxon>
        <taxon>Rhabditida</taxon>
        <taxon>Rhabditina</taxon>
        <taxon>Rhabditomorpha</taxon>
        <taxon>Rhabditoidea</taxon>
        <taxon>Rhabditidae</taxon>
        <taxon>Peloderinae</taxon>
        <taxon>Caenorhabditis</taxon>
    </lineage>
</organism>
<dbReference type="InterPro" id="IPR008266">
    <property type="entry name" value="Tyr_kinase_AS"/>
</dbReference>
<dbReference type="FunCoup" id="E3M319">
    <property type="interactions" value="8"/>
</dbReference>
<dbReference type="InterPro" id="IPR020635">
    <property type="entry name" value="Tyr_kinase_cat_dom"/>
</dbReference>
<keyword evidence="11 16" id="KW-0829">Tyrosine-protein kinase</keyword>
<dbReference type="CDD" id="cd10361">
    <property type="entry name" value="SH2_Fps_family"/>
    <property type="match status" value="1"/>
</dbReference>
<dbReference type="OMA" id="VEWNILK"/>
<gene>
    <name evidence="20" type="ORF">CRE_08043</name>
</gene>
<keyword evidence="5 16" id="KW-0808">Transferase</keyword>
<dbReference type="Gene3D" id="3.30.505.10">
    <property type="entry name" value="SH2 domain"/>
    <property type="match status" value="1"/>
</dbReference>
<name>E3M319_CAERE</name>
<dbReference type="AlphaFoldDB" id="E3M319"/>
<dbReference type="CDD" id="cd00192">
    <property type="entry name" value="PTKc"/>
    <property type="match status" value="1"/>
</dbReference>
<evidence type="ECO:0000313" key="20">
    <source>
        <dbReference type="EMBL" id="EFO90627.1"/>
    </source>
</evidence>
<dbReference type="InterPro" id="IPR001245">
    <property type="entry name" value="Ser-Thr/Tyr_kinase_cat_dom"/>
</dbReference>
<evidence type="ECO:0000256" key="10">
    <source>
        <dbReference type="ARBA" id="ARBA00023136"/>
    </source>
</evidence>
<reference evidence="20" key="1">
    <citation type="submission" date="2007-07" db="EMBL/GenBank/DDBJ databases">
        <title>PCAP assembly of the Caenorhabditis remanei genome.</title>
        <authorList>
            <consortium name="The Caenorhabditis remanei Sequencing Consortium"/>
            <person name="Wilson R.K."/>
        </authorList>
    </citation>
    <scope>NUCLEOTIDE SEQUENCE [LARGE SCALE GENOMIC DNA]</scope>
    <source>
        <strain evidence="20">PB4641</strain>
    </source>
</reference>
<evidence type="ECO:0000256" key="15">
    <source>
        <dbReference type="PROSITE-ProRule" id="PRU10141"/>
    </source>
</evidence>
<comment type="subcellular location">
    <subcellularLocation>
        <location evidence="1">Cell membrane</location>
        <topology evidence="1">Peripheral membrane protein</topology>
    </subcellularLocation>
    <subcellularLocation>
        <location evidence="2">Cytoplasm</location>
    </subcellularLocation>
</comment>
<dbReference type="EMBL" id="DS268423">
    <property type="protein sequence ID" value="EFO90627.1"/>
    <property type="molecule type" value="Genomic_DNA"/>
</dbReference>
<feature type="domain" description="SH2" evidence="18">
    <location>
        <begin position="58"/>
        <end position="150"/>
    </location>
</feature>
<dbReference type="InterPro" id="IPR011009">
    <property type="entry name" value="Kinase-like_dom_sf"/>
</dbReference>
<keyword evidence="21" id="KW-1185">Reference proteome</keyword>
<accession>E3M319</accession>
<dbReference type="SMART" id="SM00252">
    <property type="entry name" value="SH2"/>
    <property type="match status" value="1"/>
</dbReference>
<feature type="region of interest" description="Disordered" evidence="17">
    <location>
        <begin position="1"/>
        <end position="29"/>
    </location>
</feature>
<evidence type="ECO:0000256" key="8">
    <source>
        <dbReference type="ARBA" id="ARBA00022840"/>
    </source>
</evidence>
<dbReference type="InterPro" id="IPR050198">
    <property type="entry name" value="Non-receptor_tyrosine_kinases"/>
</dbReference>
<keyword evidence="8 15" id="KW-0067">ATP-binding</keyword>
<evidence type="ECO:0000256" key="1">
    <source>
        <dbReference type="ARBA" id="ARBA00004202"/>
    </source>
</evidence>
<evidence type="ECO:0000256" key="7">
    <source>
        <dbReference type="ARBA" id="ARBA00022777"/>
    </source>
</evidence>
<keyword evidence="7 16" id="KW-0418">Kinase</keyword>
<evidence type="ECO:0000256" key="14">
    <source>
        <dbReference type="PROSITE-ProRule" id="PRU00191"/>
    </source>
</evidence>
<dbReference type="PRINTS" id="PR00109">
    <property type="entry name" value="TYRKINASE"/>
</dbReference>
<dbReference type="SUPFAM" id="SSF55550">
    <property type="entry name" value="SH2 domain"/>
    <property type="match status" value="1"/>
</dbReference>
<keyword evidence="6 15" id="KW-0547">Nucleotide-binding</keyword>
<evidence type="ECO:0000256" key="11">
    <source>
        <dbReference type="ARBA" id="ARBA00023137"/>
    </source>
</evidence>
<comment type="catalytic activity">
    <reaction evidence="12 16">
        <text>L-tyrosyl-[protein] + ATP = O-phospho-L-tyrosyl-[protein] + ADP + H(+)</text>
        <dbReference type="Rhea" id="RHEA:10596"/>
        <dbReference type="Rhea" id="RHEA-COMP:10136"/>
        <dbReference type="Rhea" id="RHEA-COMP:20101"/>
        <dbReference type="ChEBI" id="CHEBI:15378"/>
        <dbReference type="ChEBI" id="CHEBI:30616"/>
        <dbReference type="ChEBI" id="CHEBI:46858"/>
        <dbReference type="ChEBI" id="CHEBI:61978"/>
        <dbReference type="ChEBI" id="CHEBI:456216"/>
        <dbReference type="EC" id="2.7.10.2"/>
    </reaction>
</comment>
<dbReference type="Pfam" id="PF00017">
    <property type="entry name" value="SH2"/>
    <property type="match status" value="1"/>
</dbReference>
<dbReference type="Proteomes" id="UP000008281">
    <property type="component" value="Unassembled WGS sequence"/>
</dbReference>
<evidence type="ECO:0000256" key="2">
    <source>
        <dbReference type="ARBA" id="ARBA00004496"/>
    </source>
</evidence>
<feature type="compositionally biased region" description="Low complexity" evidence="17">
    <location>
        <begin position="1"/>
        <end position="14"/>
    </location>
</feature>
<dbReference type="SUPFAM" id="SSF56112">
    <property type="entry name" value="Protein kinase-like (PK-like)"/>
    <property type="match status" value="1"/>
</dbReference>
<dbReference type="GO" id="GO:0005886">
    <property type="term" value="C:plasma membrane"/>
    <property type="evidence" value="ECO:0007669"/>
    <property type="project" value="UniProtKB-SubCell"/>
</dbReference>
<evidence type="ECO:0000313" key="21">
    <source>
        <dbReference type="Proteomes" id="UP000008281"/>
    </source>
</evidence>
<dbReference type="PROSITE" id="PS00107">
    <property type="entry name" value="PROTEIN_KINASE_ATP"/>
    <property type="match status" value="1"/>
</dbReference>
<dbReference type="EC" id="2.7.10.2" evidence="16"/>
<evidence type="ECO:0000256" key="13">
    <source>
        <dbReference type="ARBA" id="ARBA00061333"/>
    </source>
</evidence>
<evidence type="ECO:0000259" key="19">
    <source>
        <dbReference type="PROSITE" id="PS50011"/>
    </source>
</evidence>
<dbReference type="GO" id="GO:0004715">
    <property type="term" value="F:non-membrane spanning protein tyrosine kinase activity"/>
    <property type="evidence" value="ECO:0007669"/>
    <property type="project" value="UniProtKB-EC"/>
</dbReference>
<comment type="similarity">
    <text evidence="13">Belongs to the protein kinase superfamily. Tyr protein kinase family. Fes/fps subfamily.</text>
</comment>
<dbReference type="InterPro" id="IPR000980">
    <property type="entry name" value="SH2"/>
</dbReference>
<dbReference type="InParanoid" id="E3M319"/>
<evidence type="ECO:0000256" key="4">
    <source>
        <dbReference type="ARBA" id="ARBA00022490"/>
    </source>
</evidence>
<dbReference type="InterPro" id="IPR036860">
    <property type="entry name" value="SH2_dom_sf"/>
</dbReference>
<dbReference type="SMART" id="SM00219">
    <property type="entry name" value="TyrKc"/>
    <property type="match status" value="1"/>
</dbReference>
<evidence type="ECO:0000256" key="5">
    <source>
        <dbReference type="ARBA" id="ARBA00022679"/>
    </source>
</evidence>
<feature type="domain" description="Protein kinase" evidence="19">
    <location>
        <begin position="162"/>
        <end position="424"/>
    </location>
</feature>
<keyword evidence="10" id="KW-0472">Membrane</keyword>
<dbReference type="Pfam" id="PF07714">
    <property type="entry name" value="PK_Tyr_Ser-Thr"/>
    <property type="match status" value="1"/>
</dbReference>
<evidence type="ECO:0000256" key="9">
    <source>
        <dbReference type="ARBA" id="ARBA00022999"/>
    </source>
</evidence>
<dbReference type="GO" id="GO:0005524">
    <property type="term" value="F:ATP binding"/>
    <property type="evidence" value="ECO:0007669"/>
    <property type="project" value="UniProtKB-UniRule"/>
</dbReference>
<evidence type="ECO:0000256" key="6">
    <source>
        <dbReference type="ARBA" id="ARBA00022741"/>
    </source>
</evidence>
<dbReference type="InterPro" id="IPR000719">
    <property type="entry name" value="Prot_kinase_dom"/>
</dbReference>
<dbReference type="eggNOG" id="KOG0194">
    <property type="taxonomic scope" value="Eukaryota"/>
</dbReference>
<feature type="binding site" evidence="15">
    <location>
        <position position="195"/>
    </location>
    <ligand>
        <name>ATP</name>
        <dbReference type="ChEBI" id="CHEBI:30616"/>
    </ligand>
</feature>
<dbReference type="PANTHER" id="PTHR24418">
    <property type="entry name" value="TYROSINE-PROTEIN KINASE"/>
    <property type="match status" value="1"/>
</dbReference>
<feature type="compositionally biased region" description="Basic and acidic residues" evidence="17">
    <location>
        <begin position="15"/>
        <end position="25"/>
    </location>
</feature>
<dbReference type="FunFam" id="3.30.505.10:FF:000114">
    <property type="entry name" value="Tyrosine-protein kinase"/>
    <property type="match status" value="1"/>
</dbReference>
<dbReference type="InterPro" id="IPR035849">
    <property type="entry name" value="Fes/Fps/Fer_SH2"/>
</dbReference>
<dbReference type="STRING" id="31234.E3M319"/>
<dbReference type="Gene3D" id="3.30.200.20">
    <property type="entry name" value="Phosphorylase Kinase, domain 1"/>
    <property type="match status" value="1"/>
</dbReference>